<dbReference type="AlphaFoldDB" id="A0A165M4J7"/>
<feature type="region of interest" description="Disordered" evidence="1">
    <location>
        <begin position="358"/>
        <end position="405"/>
    </location>
</feature>
<evidence type="ECO:0000313" key="2">
    <source>
        <dbReference type="EMBL" id="KZV98756.1"/>
    </source>
</evidence>
<sequence>MPAIASVNGPPSAHNKRIDTVQTHISTLNASVEGLSSRLTSTTAEIGEAKREIQALAATQGDAQQQVLNEVKLVVKRAQAAVVEAVGVPAQAQSVKDLAASSRIVEAKLDALTASVAAIQKSVDARDRIIDAKLGALDCKIHLIQDSVSRLAPIVTKQDEITNSLSVALATLVNNLTTSSSVASSSTARKRTRHSTSTERDVSSDSPLFKRARASDRASATADPSDTATTLVSSSVVPSSIPAGAIPGTYESSSATGSPSRSKRASPHPASDASLYVPLSSPHRAKDASTMSRPVLPSRRATHHQTSSTLASTRACSELTTLAPSSTSARGSDHDALLPLAPAPVIIAVTRKSSITLRSHSSNLRAQGASDNPQSSQVPEPNSKLLSSAPPIEDDVPEDDELACM</sequence>
<dbReference type="EMBL" id="KV425915">
    <property type="protein sequence ID" value="KZV98756.1"/>
    <property type="molecule type" value="Genomic_DNA"/>
</dbReference>
<keyword evidence="3" id="KW-1185">Reference proteome</keyword>
<feature type="compositionally biased region" description="Polar residues" evidence="1">
    <location>
        <begin position="250"/>
        <end position="260"/>
    </location>
</feature>
<accession>A0A165M4J7</accession>
<dbReference type="OrthoDB" id="10671319at2759"/>
<protein>
    <submittedName>
        <fullName evidence="2">Uncharacterized protein</fullName>
    </submittedName>
</protein>
<reference evidence="2 3" key="1">
    <citation type="journal article" date="2016" name="Mol. Biol. Evol.">
        <title>Comparative Genomics of Early-Diverging Mushroom-Forming Fungi Provides Insights into the Origins of Lignocellulose Decay Capabilities.</title>
        <authorList>
            <person name="Nagy L.G."/>
            <person name="Riley R."/>
            <person name="Tritt A."/>
            <person name="Adam C."/>
            <person name="Daum C."/>
            <person name="Floudas D."/>
            <person name="Sun H."/>
            <person name="Yadav J.S."/>
            <person name="Pangilinan J."/>
            <person name="Larsson K.H."/>
            <person name="Matsuura K."/>
            <person name="Barry K."/>
            <person name="Labutti K."/>
            <person name="Kuo R."/>
            <person name="Ohm R.A."/>
            <person name="Bhattacharya S.S."/>
            <person name="Shirouzu T."/>
            <person name="Yoshinaga Y."/>
            <person name="Martin F.M."/>
            <person name="Grigoriev I.V."/>
            <person name="Hibbett D.S."/>
        </authorList>
    </citation>
    <scope>NUCLEOTIDE SEQUENCE [LARGE SCALE GENOMIC DNA]</scope>
    <source>
        <strain evidence="2 3">HHB12029</strain>
    </source>
</reference>
<feature type="compositionally biased region" description="Acidic residues" evidence="1">
    <location>
        <begin position="392"/>
        <end position="405"/>
    </location>
</feature>
<feature type="compositionally biased region" description="Low complexity" evidence="1">
    <location>
        <begin position="217"/>
        <end position="240"/>
    </location>
</feature>
<gene>
    <name evidence="2" type="ORF">EXIGLDRAFT_727081</name>
</gene>
<evidence type="ECO:0000313" key="3">
    <source>
        <dbReference type="Proteomes" id="UP000077266"/>
    </source>
</evidence>
<feature type="compositionally biased region" description="Polar residues" evidence="1">
    <location>
        <begin position="304"/>
        <end position="313"/>
    </location>
</feature>
<feature type="region of interest" description="Disordered" evidence="1">
    <location>
        <begin position="180"/>
        <end position="313"/>
    </location>
</feature>
<proteinExistence type="predicted"/>
<evidence type="ECO:0000256" key="1">
    <source>
        <dbReference type="SAM" id="MobiDB-lite"/>
    </source>
</evidence>
<dbReference type="Proteomes" id="UP000077266">
    <property type="component" value="Unassembled WGS sequence"/>
</dbReference>
<feature type="compositionally biased region" description="Polar residues" evidence="1">
    <location>
        <begin position="358"/>
        <end position="386"/>
    </location>
</feature>
<dbReference type="InParanoid" id="A0A165M4J7"/>
<organism evidence="2 3">
    <name type="scientific">Exidia glandulosa HHB12029</name>
    <dbReference type="NCBI Taxonomy" id="1314781"/>
    <lineage>
        <taxon>Eukaryota</taxon>
        <taxon>Fungi</taxon>
        <taxon>Dikarya</taxon>
        <taxon>Basidiomycota</taxon>
        <taxon>Agaricomycotina</taxon>
        <taxon>Agaricomycetes</taxon>
        <taxon>Auriculariales</taxon>
        <taxon>Exidiaceae</taxon>
        <taxon>Exidia</taxon>
    </lineage>
</organism>
<name>A0A165M4J7_EXIGL</name>